<protein>
    <submittedName>
        <fullName evidence="1">Uncharacterized protein</fullName>
    </submittedName>
</protein>
<dbReference type="AlphaFoldDB" id="A0A6S7J946"/>
<evidence type="ECO:0000313" key="2">
    <source>
        <dbReference type="Proteomes" id="UP001152795"/>
    </source>
</evidence>
<dbReference type="Gene3D" id="1.10.340.70">
    <property type="match status" value="1"/>
</dbReference>
<dbReference type="EMBL" id="CACRXK020015569">
    <property type="protein sequence ID" value="CAB4028576.1"/>
    <property type="molecule type" value="Genomic_DNA"/>
</dbReference>
<comment type="caution">
    <text evidence="1">The sequence shown here is derived from an EMBL/GenBank/DDBJ whole genome shotgun (WGS) entry which is preliminary data.</text>
</comment>
<dbReference type="Pfam" id="PF17921">
    <property type="entry name" value="Integrase_H2C2"/>
    <property type="match status" value="1"/>
</dbReference>
<reference evidence="1" key="1">
    <citation type="submission" date="2020-04" db="EMBL/GenBank/DDBJ databases">
        <authorList>
            <person name="Alioto T."/>
            <person name="Alioto T."/>
            <person name="Gomez Garrido J."/>
        </authorList>
    </citation>
    <scope>NUCLEOTIDE SEQUENCE</scope>
    <source>
        <strain evidence="1">A484AB</strain>
    </source>
</reference>
<keyword evidence="2" id="KW-1185">Reference proteome</keyword>
<proteinExistence type="predicted"/>
<sequence length="464" mass="51875">MNGRWMNGPSFFREKPEDWPTETNQATLEVPEFKVGKPICALQPVQSTIIDPARFSNWQRLCRVTAYCVRFINNAKSSHRVSGPLLPEEVASAERYWVMSAQTELGVWKDRYKDLAPFLQDKIVRVGGRLNHSPLSYDENHPILLPSDHVISRLVVKDAHNRVIHAGRERTLCETRRKFWLARGRNVVKKIVRECVTCRRLRQYPYTTLMADLPPERLKPFSPPFSVTGVDLFGPFYLKVAVDDKIFVAVEDKIFVAVEDKIFVGVEDKIFVAVEDKTVVAVEDKIVVAVEDKTFVAVEDKIVVGVAEDKIFVAVEDKIVVGVEDKIFVGVDDKIFGAVEEKIFVAVEDKTFVAVEVMTFVGVAKDKIVVAVEDKIFVAVEDKIVVAVEDKTFVAVEDKIFVAVGDRILVGVVVRIFVVVDRIFVDVEGLDGLIGVVEGGKVGGVLVVLILLCGNSTEGIRYQG</sequence>
<dbReference type="Proteomes" id="UP001152795">
    <property type="component" value="Unassembled WGS sequence"/>
</dbReference>
<accession>A0A6S7J946</accession>
<organism evidence="1 2">
    <name type="scientific">Paramuricea clavata</name>
    <name type="common">Red gorgonian</name>
    <name type="synonym">Violescent sea-whip</name>
    <dbReference type="NCBI Taxonomy" id="317549"/>
    <lineage>
        <taxon>Eukaryota</taxon>
        <taxon>Metazoa</taxon>
        <taxon>Cnidaria</taxon>
        <taxon>Anthozoa</taxon>
        <taxon>Octocorallia</taxon>
        <taxon>Malacalcyonacea</taxon>
        <taxon>Plexauridae</taxon>
        <taxon>Paramuricea</taxon>
    </lineage>
</organism>
<dbReference type="InterPro" id="IPR041588">
    <property type="entry name" value="Integrase_H2C2"/>
</dbReference>
<evidence type="ECO:0000313" key="1">
    <source>
        <dbReference type="EMBL" id="CAB4028576.1"/>
    </source>
</evidence>
<dbReference type="PANTHER" id="PTHR47331:SF1">
    <property type="entry name" value="GAG-LIKE PROTEIN"/>
    <property type="match status" value="1"/>
</dbReference>
<dbReference type="OrthoDB" id="6622963at2759"/>
<dbReference type="PANTHER" id="PTHR47331">
    <property type="entry name" value="PHD-TYPE DOMAIN-CONTAINING PROTEIN"/>
    <property type="match status" value="1"/>
</dbReference>
<gene>
    <name evidence="1" type="ORF">PACLA_8A081484</name>
</gene>
<name>A0A6S7J946_PARCT</name>